<feature type="domain" description="Glycosyl hydrolase family 4 C-terminal" evidence="13">
    <location>
        <begin position="203"/>
        <end position="428"/>
    </location>
</feature>
<dbReference type="InterPro" id="IPR015955">
    <property type="entry name" value="Lactate_DH/Glyco_Ohase_4_C"/>
</dbReference>
<evidence type="ECO:0000256" key="7">
    <source>
        <dbReference type="ARBA" id="ARBA00023277"/>
    </source>
</evidence>
<sequence length="464" mass="53099">MKHIKIAYIGGGSKEWAKVFMNDLAQAEGITGEIALYDIDIDAAKRNQKIGNRINSHEKAISKWDYQVYEKIDGALKNADFVAISILPGTFDEMMSDVHTPEAYGIYQSVGDTAGPGGVIRSMRTVPIFEFFAKKIKEHCPKAWVLNFTNPMTICVKTLYDIFPEIKAFGCCHEVFHTQDFLCSVLEEEKGIKVHRNQIYTDVTGINHFTWITEAKYQDIDLIGLLPSFLDKYYETGFNENGSSDLYLESPFAQANRVKMDLYKQYGILAAAGDRHLVEFLNHNWYLRDKEMIDYWKFALTTVDFRIELREERIKKLELEAEGKKDIDLYTSDEEAIDLMKAILGFNQKVSNVNTINLGQVKDLPLGSIVETNALFTNDQVIPLMAKPLPKTVKNLVLRNANNIESLYEGIKNRDLNHIFESFINQPLLDGLTIVQARALFKEMIENTKEYLNQYFNIDGFLNN</sequence>
<evidence type="ECO:0000256" key="8">
    <source>
        <dbReference type="ARBA" id="ARBA00023295"/>
    </source>
</evidence>
<evidence type="ECO:0000313" key="14">
    <source>
        <dbReference type="EMBL" id="MDI6453010.1"/>
    </source>
</evidence>
<keyword evidence="8 12" id="KW-0326">Glycosidase</keyword>
<evidence type="ECO:0000256" key="3">
    <source>
        <dbReference type="ARBA" id="ARBA00022723"/>
    </source>
</evidence>
<dbReference type="GO" id="GO:0004553">
    <property type="term" value="F:hydrolase activity, hydrolyzing O-glycosyl compounds"/>
    <property type="evidence" value="ECO:0007669"/>
    <property type="project" value="InterPro"/>
</dbReference>
<evidence type="ECO:0000256" key="10">
    <source>
        <dbReference type="PIRSR" id="PIRSR601088-3"/>
    </source>
</evidence>
<keyword evidence="4 12" id="KW-0378">Hydrolase</keyword>
<dbReference type="Pfam" id="PF11975">
    <property type="entry name" value="Glyco_hydro_4C"/>
    <property type="match status" value="1"/>
</dbReference>
<dbReference type="PRINTS" id="PR00732">
    <property type="entry name" value="GLHYDRLASE4"/>
</dbReference>
<dbReference type="InterPro" id="IPR036291">
    <property type="entry name" value="NAD(P)-bd_dom_sf"/>
</dbReference>
<accession>A0AAW6U7V0</accession>
<proteinExistence type="inferred from homology"/>
<dbReference type="InterPro" id="IPR001088">
    <property type="entry name" value="Glyco_hydro_4"/>
</dbReference>
<dbReference type="Proteomes" id="UP001431532">
    <property type="component" value="Unassembled WGS sequence"/>
</dbReference>
<feature type="site" description="Increases basicity of active site Tyr" evidence="11">
    <location>
        <position position="112"/>
    </location>
</feature>
<evidence type="ECO:0000256" key="4">
    <source>
        <dbReference type="ARBA" id="ARBA00022801"/>
    </source>
</evidence>
<dbReference type="SUPFAM" id="SSF56327">
    <property type="entry name" value="LDH C-terminal domain-like"/>
    <property type="match status" value="1"/>
</dbReference>
<feature type="binding site" evidence="9">
    <location>
        <position position="150"/>
    </location>
    <ligand>
        <name>substrate</name>
    </ligand>
</feature>
<dbReference type="InterPro" id="IPR022616">
    <property type="entry name" value="Glyco_hydro_4_C"/>
</dbReference>
<dbReference type="GO" id="GO:0016616">
    <property type="term" value="F:oxidoreductase activity, acting on the CH-OH group of donors, NAD or NADP as acceptor"/>
    <property type="evidence" value="ECO:0007669"/>
    <property type="project" value="InterPro"/>
</dbReference>
<evidence type="ECO:0000256" key="12">
    <source>
        <dbReference type="RuleBase" id="RU361152"/>
    </source>
</evidence>
<dbReference type="AlphaFoldDB" id="A0AAW6U7V0"/>
<dbReference type="GO" id="GO:0005975">
    <property type="term" value="P:carbohydrate metabolic process"/>
    <property type="evidence" value="ECO:0007669"/>
    <property type="project" value="InterPro"/>
</dbReference>
<feature type="binding site" evidence="10">
    <location>
        <position position="172"/>
    </location>
    <ligand>
        <name>Mn(2+)</name>
        <dbReference type="ChEBI" id="CHEBI:29035"/>
    </ligand>
</feature>
<keyword evidence="10" id="KW-0408">Iron</keyword>
<evidence type="ECO:0000313" key="15">
    <source>
        <dbReference type="Proteomes" id="UP001431532"/>
    </source>
</evidence>
<evidence type="ECO:0000256" key="2">
    <source>
        <dbReference type="ARBA" id="ARBA00010141"/>
    </source>
</evidence>
<keyword evidence="3 10" id="KW-0479">Metal-binding</keyword>
<name>A0AAW6U7V0_9MOLU</name>
<dbReference type="PANTHER" id="PTHR32092:SF2">
    <property type="entry name" value="ALPHA-GALACTURONIDASE"/>
    <property type="match status" value="1"/>
</dbReference>
<dbReference type="Gene3D" id="3.90.1820.10">
    <property type="entry name" value="AglA-like glucosidase"/>
    <property type="match status" value="1"/>
</dbReference>
<dbReference type="PANTHER" id="PTHR32092">
    <property type="entry name" value="6-PHOSPHO-BETA-GLUCOSIDASE-RELATED"/>
    <property type="match status" value="1"/>
</dbReference>
<evidence type="ECO:0000259" key="13">
    <source>
        <dbReference type="Pfam" id="PF11975"/>
    </source>
</evidence>
<gene>
    <name evidence="14" type="ORF">QJ521_05505</name>
</gene>
<reference evidence="14" key="1">
    <citation type="submission" date="2023-05" db="EMBL/GenBank/DDBJ databases">
        <title>Mariniplasma microaerophilum sp. nov., a novel anaerobic mollicute isolated from terrestrial mud volcano, Taman Peninsula, Russia.</title>
        <authorList>
            <person name="Khomyakova M.A."/>
            <person name="Merkel A.Y."/>
            <person name="Slobodkin A.I."/>
        </authorList>
    </citation>
    <scope>NUCLEOTIDE SEQUENCE</scope>
    <source>
        <strain evidence="14">M4Ah</strain>
    </source>
</reference>
<comment type="similarity">
    <text evidence="2 12">Belongs to the glycosyl hydrolase 4 family.</text>
</comment>
<keyword evidence="15" id="KW-1185">Reference proteome</keyword>
<comment type="caution">
    <text evidence="14">The sequence shown here is derived from an EMBL/GenBank/DDBJ whole genome shotgun (WGS) entry which is preliminary data.</text>
</comment>
<keyword evidence="7" id="KW-0119">Carbohydrate metabolism</keyword>
<dbReference type="Pfam" id="PF02056">
    <property type="entry name" value="Glyco_hydro_4"/>
    <property type="match status" value="1"/>
</dbReference>
<organism evidence="14 15">
    <name type="scientific">Peloplasma aerotolerans</name>
    <dbReference type="NCBI Taxonomy" id="3044389"/>
    <lineage>
        <taxon>Bacteria</taxon>
        <taxon>Bacillati</taxon>
        <taxon>Mycoplasmatota</taxon>
        <taxon>Mollicutes</taxon>
        <taxon>Acholeplasmatales</taxon>
        <taxon>Acholeplasmataceae</taxon>
        <taxon>Peloplasma</taxon>
    </lineage>
</organism>
<evidence type="ECO:0000256" key="5">
    <source>
        <dbReference type="ARBA" id="ARBA00023027"/>
    </source>
</evidence>
<dbReference type="EMBL" id="JASCXW010000015">
    <property type="protein sequence ID" value="MDI6453010.1"/>
    <property type="molecule type" value="Genomic_DNA"/>
</dbReference>
<dbReference type="InterPro" id="IPR053715">
    <property type="entry name" value="GH4_Enzyme_sf"/>
</dbReference>
<evidence type="ECO:0000256" key="1">
    <source>
        <dbReference type="ARBA" id="ARBA00001936"/>
    </source>
</evidence>
<feature type="binding site" evidence="10">
    <location>
        <position position="208"/>
    </location>
    <ligand>
        <name>Mn(2+)</name>
        <dbReference type="ChEBI" id="CHEBI:29035"/>
    </ligand>
</feature>
<dbReference type="GO" id="GO:0046872">
    <property type="term" value="F:metal ion binding"/>
    <property type="evidence" value="ECO:0007669"/>
    <property type="project" value="UniProtKB-KW"/>
</dbReference>
<comment type="cofactor">
    <cofactor evidence="1">
        <name>Mn(2+)</name>
        <dbReference type="ChEBI" id="CHEBI:29035"/>
    </cofactor>
</comment>
<evidence type="ECO:0000256" key="11">
    <source>
        <dbReference type="PIRSR" id="PIRSR601088-4"/>
    </source>
</evidence>
<evidence type="ECO:0000256" key="9">
    <source>
        <dbReference type="PIRSR" id="PIRSR601088-2"/>
    </source>
</evidence>
<keyword evidence="6 10" id="KW-0464">Manganese</keyword>
<evidence type="ECO:0000256" key="6">
    <source>
        <dbReference type="ARBA" id="ARBA00023211"/>
    </source>
</evidence>
<dbReference type="SUPFAM" id="SSF51735">
    <property type="entry name" value="NAD(P)-binding Rossmann-fold domains"/>
    <property type="match status" value="1"/>
</dbReference>
<keyword evidence="10" id="KW-0170">Cobalt</keyword>
<comment type="cofactor">
    <cofactor evidence="12">
        <name>NAD(+)</name>
        <dbReference type="ChEBI" id="CHEBI:57540"/>
    </cofactor>
    <text evidence="12">Binds 1 NAD(+) per subunit.</text>
</comment>
<keyword evidence="10" id="KW-0533">Nickel</keyword>
<dbReference type="RefSeq" id="WP_282839437.1">
    <property type="nucleotide sequence ID" value="NZ_JASCXW010000015.1"/>
</dbReference>
<protein>
    <submittedName>
        <fullName evidence="14">Alpha-glucosidase/alpha-galactosidase</fullName>
    </submittedName>
</protein>
<keyword evidence="5 12" id="KW-0520">NAD</keyword>